<comment type="caution">
    <text evidence="1">The sequence shown here is derived from an EMBL/GenBank/DDBJ whole genome shotgun (WGS) entry which is preliminary data.</text>
</comment>
<dbReference type="GO" id="GO:0045892">
    <property type="term" value="P:negative regulation of DNA-templated transcription"/>
    <property type="evidence" value="ECO:0007669"/>
    <property type="project" value="TreeGrafter"/>
</dbReference>
<accession>A0A011NNP3</accession>
<evidence type="ECO:0000313" key="1">
    <source>
        <dbReference type="EMBL" id="EXI66040.1"/>
    </source>
</evidence>
<dbReference type="Proteomes" id="UP000020218">
    <property type="component" value="Unassembled WGS sequence"/>
</dbReference>
<reference evidence="1" key="1">
    <citation type="submission" date="2014-02" db="EMBL/GenBank/DDBJ databases">
        <title>Expanding our view of genomic diversity in Candidatus Accumulibacter clades.</title>
        <authorList>
            <person name="Skennerton C.T."/>
            <person name="Barr J.J."/>
            <person name="Slater F.R."/>
            <person name="Bond P.L."/>
            <person name="Tyson G.W."/>
        </authorList>
    </citation>
    <scope>NUCLEOTIDE SEQUENCE [LARGE SCALE GENOMIC DNA]</scope>
</reference>
<dbReference type="InterPro" id="IPR007761">
    <property type="entry name" value="MtlR-like"/>
</dbReference>
<dbReference type="AlphaFoldDB" id="A0A011NNP3"/>
<proteinExistence type="predicted"/>
<organism evidence="1 2">
    <name type="scientific">Candidatus Accumulibacter adjunctus</name>
    <dbReference type="NCBI Taxonomy" id="1454001"/>
    <lineage>
        <taxon>Bacteria</taxon>
        <taxon>Pseudomonadati</taxon>
        <taxon>Pseudomonadota</taxon>
        <taxon>Betaproteobacteria</taxon>
        <taxon>Candidatus Accumulibacter</taxon>
    </lineage>
</organism>
<evidence type="ECO:0000313" key="2">
    <source>
        <dbReference type="Proteomes" id="UP000020218"/>
    </source>
</evidence>
<dbReference type="PANTHER" id="PTHR37941:SF1">
    <property type="entry name" value="FUMARASE E-RELATED"/>
    <property type="match status" value="1"/>
</dbReference>
<name>A0A011NNP3_9PROT</name>
<gene>
    <name evidence="1" type="ORF">AW08_02779</name>
</gene>
<dbReference type="SUPFAM" id="SSF158668">
    <property type="entry name" value="MtlR-like"/>
    <property type="match status" value="1"/>
</dbReference>
<dbReference type="STRING" id="1454001.AW08_02779"/>
<keyword evidence="2" id="KW-1185">Reference proteome</keyword>
<dbReference type="EMBL" id="JFAX01000017">
    <property type="protein sequence ID" value="EXI66040.1"/>
    <property type="molecule type" value="Genomic_DNA"/>
</dbReference>
<dbReference type="InterPro" id="IPR038026">
    <property type="entry name" value="MtlR-like_sf"/>
</dbReference>
<protein>
    <submittedName>
        <fullName evidence="1">Uncharacterized protein</fullName>
    </submittedName>
</protein>
<sequence>MKHRPNSDEAQKRQIALIEELANQSDRGAAIVGAAWVEEAIAYSLHEVLEKDDRSWKRLFGPAAPLSTFSAKIDLARLLGLMTDTIRTDLHVIRDIRNEFAHQIAHRKTHDNLSFRSQHLQDKCLALKCVAHEGLSEPRLAFTRACAVLSADFELLPLFWSCLGNEPKVFAKVENRA</sequence>
<dbReference type="Gene3D" id="1.20.120.330">
    <property type="entry name" value="Nucleotidyltransferases domain 2"/>
    <property type="match status" value="1"/>
</dbReference>
<dbReference type="PANTHER" id="PTHR37941">
    <property type="entry name" value="FUMARASE E-RELATED"/>
    <property type="match status" value="1"/>
</dbReference>